<evidence type="ECO:0000259" key="1">
    <source>
        <dbReference type="Pfam" id="PF08242"/>
    </source>
</evidence>
<dbReference type="RefSeq" id="WP_190931471.1">
    <property type="nucleotide sequence ID" value="NZ_JACXJA010000048.1"/>
</dbReference>
<dbReference type="AlphaFoldDB" id="A0A927CGM2"/>
<dbReference type="CDD" id="cd02440">
    <property type="entry name" value="AdoMet_MTases"/>
    <property type="match status" value="1"/>
</dbReference>
<proteinExistence type="predicted"/>
<dbReference type="InterPro" id="IPR029063">
    <property type="entry name" value="SAM-dependent_MTases_sf"/>
</dbReference>
<dbReference type="GO" id="GO:0008168">
    <property type="term" value="F:methyltransferase activity"/>
    <property type="evidence" value="ECO:0007669"/>
    <property type="project" value="UniProtKB-KW"/>
</dbReference>
<sequence>MNINKSLVRRHFDRHASEYERYADVQKEMAEDLIAHAMERLGARGAERVERILEIGCGTGRLTGMLVSAFPNATIAAVDLSPNMVEAARHNLRRTRPDRADRVCWIEGDAEKLLADGSELRCSVEAAGWDSVSGDDRRPDDPMPLPPFDLIISNAAFQWFNKPAETVAACIDLLGADGGVLAFSSFGPGTFHQLHASFAEAERQLDAAPSPHGQRFLGQDEWRACVEGEAGEFRWSESVRTFVYADVRTFLHQVKRVGAGNAVTGSRSGVGGRKLLETMERIYTESFPAGGGGIEADYEIGYGTFARGEK</sequence>
<evidence type="ECO:0000313" key="2">
    <source>
        <dbReference type="EMBL" id="MBD2865851.1"/>
    </source>
</evidence>
<evidence type="ECO:0000313" key="3">
    <source>
        <dbReference type="Proteomes" id="UP000639396"/>
    </source>
</evidence>
<protein>
    <submittedName>
        <fullName evidence="2">Methyltransferase domain-containing protein</fullName>
    </submittedName>
</protein>
<name>A0A927CGM2_9BACL</name>
<keyword evidence="2" id="KW-0808">Transferase</keyword>
<accession>A0A927CGM2</accession>
<feature type="domain" description="Methyltransferase type 12" evidence="1">
    <location>
        <begin position="53"/>
        <end position="178"/>
    </location>
</feature>
<keyword evidence="3" id="KW-1185">Reference proteome</keyword>
<dbReference type="PANTHER" id="PTHR43861">
    <property type="entry name" value="TRANS-ACONITATE 2-METHYLTRANSFERASE-RELATED"/>
    <property type="match status" value="1"/>
</dbReference>
<dbReference type="Gene3D" id="3.40.50.150">
    <property type="entry name" value="Vaccinia Virus protein VP39"/>
    <property type="match status" value="1"/>
</dbReference>
<dbReference type="PANTHER" id="PTHR43861:SF1">
    <property type="entry name" value="TRANS-ACONITATE 2-METHYLTRANSFERASE"/>
    <property type="match status" value="1"/>
</dbReference>
<dbReference type="EMBL" id="JACXJA010000048">
    <property type="protein sequence ID" value="MBD2865851.1"/>
    <property type="molecule type" value="Genomic_DNA"/>
</dbReference>
<organism evidence="2 3">
    <name type="scientific">Paenibacillus oceani</name>
    <dbReference type="NCBI Taxonomy" id="2772510"/>
    <lineage>
        <taxon>Bacteria</taxon>
        <taxon>Bacillati</taxon>
        <taxon>Bacillota</taxon>
        <taxon>Bacilli</taxon>
        <taxon>Bacillales</taxon>
        <taxon>Paenibacillaceae</taxon>
        <taxon>Paenibacillus</taxon>
    </lineage>
</organism>
<reference evidence="2" key="1">
    <citation type="submission" date="2020-09" db="EMBL/GenBank/DDBJ databases">
        <title>A novel bacterium of genus Paenibacillus, isolated from South China Sea.</title>
        <authorList>
            <person name="Huang H."/>
            <person name="Mo K."/>
            <person name="Hu Y."/>
        </authorList>
    </citation>
    <scope>NUCLEOTIDE SEQUENCE</scope>
    <source>
        <strain evidence="2">IB182363</strain>
    </source>
</reference>
<gene>
    <name evidence="2" type="ORF">IDH45_28100</name>
</gene>
<dbReference type="InterPro" id="IPR013217">
    <property type="entry name" value="Methyltransf_12"/>
</dbReference>
<dbReference type="Pfam" id="PF08242">
    <property type="entry name" value="Methyltransf_12"/>
    <property type="match status" value="1"/>
</dbReference>
<keyword evidence="2" id="KW-0489">Methyltransferase</keyword>
<dbReference type="GO" id="GO:0032259">
    <property type="term" value="P:methylation"/>
    <property type="evidence" value="ECO:0007669"/>
    <property type="project" value="UniProtKB-KW"/>
</dbReference>
<dbReference type="Proteomes" id="UP000639396">
    <property type="component" value="Unassembled WGS sequence"/>
</dbReference>
<dbReference type="SUPFAM" id="SSF53335">
    <property type="entry name" value="S-adenosyl-L-methionine-dependent methyltransferases"/>
    <property type="match status" value="1"/>
</dbReference>
<comment type="caution">
    <text evidence="2">The sequence shown here is derived from an EMBL/GenBank/DDBJ whole genome shotgun (WGS) entry which is preliminary data.</text>
</comment>